<evidence type="ECO:0000313" key="1">
    <source>
        <dbReference type="EMBL" id="MCK8142552.1"/>
    </source>
</evidence>
<organism evidence="1 2">
    <name type="scientific">Flavobacterium pygoscelis</name>
    <dbReference type="NCBI Taxonomy" id="2893176"/>
    <lineage>
        <taxon>Bacteria</taxon>
        <taxon>Pseudomonadati</taxon>
        <taxon>Bacteroidota</taxon>
        <taxon>Flavobacteriia</taxon>
        <taxon>Flavobacteriales</taxon>
        <taxon>Flavobacteriaceae</taxon>
        <taxon>Flavobacterium</taxon>
    </lineage>
</organism>
<accession>A0A9X2BLZ5</accession>
<name>A0A9X2BLZ5_9FLAO</name>
<dbReference type="RefSeq" id="WP_248428679.1">
    <property type="nucleotide sequence ID" value="NZ_JALNUB010000006.1"/>
</dbReference>
<dbReference type="AlphaFoldDB" id="A0A9X2BLZ5"/>
<proteinExistence type="predicted"/>
<keyword evidence="2" id="KW-1185">Reference proteome</keyword>
<dbReference type="Proteomes" id="UP001139260">
    <property type="component" value="Unassembled WGS sequence"/>
</dbReference>
<gene>
    <name evidence="1" type="ORF">MW871_11675</name>
</gene>
<dbReference type="EMBL" id="JALNUB010000006">
    <property type="protein sequence ID" value="MCK8142552.1"/>
    <property type="molecule type" value="Genomic_DNA"/>
</dbReference>
<evidence type="ECO:0000313" key="2">
    <source>
        <dbReference type="Proteomes" id="UP001139260"/>
    </source>
</evidence>
<comment type="caution">
    <text evidence="1">The sequence shown here is derived from an EMBL/GenBank/DDBJ whole genome shotgun (WGS) entry which is preliminary data.</text>
</comment>
<sequence length="103" mass="12143">MELTEKLLSELQRRLNIGNRRGVHLNAIPANSRYKFDLNRLSHIDKDLPNNFIKSLLTELPLKFTISWKDNMRDLNSLFQEDQTQLVRITKAFENLINQTDAF</sequence>
<protein>
    <submittedName>
        <fullName evidence="1">Uncharacterized protein</fullName>
    </submittedName>
</protein>
<reference evidence="1" key="1">
    <citation type="submission" date="2022-04" db="EMBL/GenBank/DDBJ databases">
        <title>Flavobacterium pygoscelis sp. nov. isolated from Chinstrap chick (Pygoscelis antarcticus).</title>
        <authorList>
            <person name="Irgang R."/>
            <person name="Poblete-Morales M."/>
            <person name="Avendano-Herrera R."/>
        </authorList>
    </citation>
    <scope>NUCLEOTIDE SEQUENCE</scope>
    <source>
        <strain evidence="1">I-SCBP12n</strain>
    </source>
</reference>